<comment type="caution">
    <text evidence="1">The sequence shown here is derived from an EMBL/GenBank/DDBJ whole genome shotgun (WGS) entry which is preliminary data.</text>
</comment>
<evidence type="ECO:0000313" key="1">
    <source>
        <dbReference type="EMBL" id="CCM77126.1"/>
    </source>
</evidence>
<dbReference type="EMBL" id="CANI01000028">
    <property type="protein sequence ID" value="CCM77126.1"/>
    <property type="molecule type" value="Genomic_DNA"/>
</dbReference>
<name>K0PL12_9HYPH</name>
<protein>
    <submittedName>
        <fullName evidence="1">Uncharacterized protein</fullName>
    </submittedName>
</protein>
<dbReference type="RefSeq" id="WP_007535056.1">
    <property type="nucleotide sequence ID" value="NZ_HF536772.1"/>
</dbReference>
<evidence type="ECO:0000313" key="2">
    <source>
        <dbReference type="Proteomes" id="UP000009319"/>
    </source>
</evidence>
<reference evidence="1 2" key="1">
    <citation type="journal article" date="2013" name="Genome Announc.">
        <title>Draft Genome Sequence of Rhizobium mesoamericanum STM3625, a Nitrogen-Fixing Symbiont of Mimosa pudica Isolated in French Guiana (South America).</title>
        <authorList>
            <person name="Moulin L."/>
            <person name="Mornico D."/>
            <person name="Melkonian R."/>
            <person name="Klonowska A."/>
        </authorList>
    </citation>
    <scope>NUCLEOTIDE SEQUENCE [LARGE SCALE GENOMIC DNA]</scope>
    <source>
        <strain evidence="1 2">STM3625</strain>
    </source>
</reference>
<accession>K0PL12</accession>
<dbReference type="eggNOG" id="ENOG503496Q">
    <property type="taxonomic scope" value="Bacteria"/>
</dbReference>
<dbReference type="STRING" id="1211777.BN77_4174"/>
<gene>
    <name evidence="1" type="ORF">BN77_4174</name>
</gene>
<organism evidence="1 2">
    <name type="scientific">Rhizobium mesoamericanum STM3625</name>
    <dbReference type="NCBI Taxonomy" id="1211777"/>
    <lineage>
        <taxon>Bacteria</taxon>
        <taxon>Pseudomonadati</taxon>
        <taxon>Pseudomonadota</taxon>
        <taxon>Alphaproteobacteria</taxon>
        <taxon>Hyphomicrobiales</taxon>
        <taxon>Rhizobiaceae</taxon>
        <taxon>Rhizobium/Agrobacterium group</taxon>
        <taxon>Rhizobium</taxon>
    </lineage>
</organism>
<proteinExistence type="predicted"/>
<keyword evidence="2" id="KW-1185">Reference proteome</keyword>
<dbReference type="AlphaFoldDB" id="K0PL12"/>
<sequence>MKIGIANAVEVDQVWPLFSARLQQACERTGGDISSGEMWQMCRSGQAFCVVVFDEAGPKAILIMQFQKWTAKTVMRCLGIVGDGVNEWLPLARGFIEQMAKDGGATSFVAEGREGWAALFPDAKKLRVTYEVSL</sequence>
<dbReference type="HOGENOM" id="CLU_1955053_0_0_5"/>
<dbReference type="Proteomes" id="UP000009319">
    <property type="component" value="Unassembled WGS sequence"/>
</dbReference>